<sequence>MLSTTLCLSRAMALFPITITNLNVLSGIAERDNGELITYMLYKWNRDFRKTAYKAGKRAKRERANGILLYLQIDLNVQKCPFALSLSDLCCFRENMTELSPDLRQLPCE</sequence>
<protein>
    <submittedName>
        <fullName evidence="1">Uncharacterized protein</fullName>
    </submittedName>
</protein>
<dbReference type="AlphaFoldDB" id="A0A0V1GMT5"/>
<evidence type="ECO:0000313" key="1">
    <source>
        <dbReference type="EMBL" id="KRY99400.1"/>
    </source>
</evidence>
<dbReference type="EMBL" id="JYDP01000862">
    <property type="protein sequence ID" value="KRY99400.1"/>
    <property type="molecule type" value="Genomic_DNA"/>
</dbReference>
<proteinExistence type="predicted"/>
<comment type="caution">
    <text evidence="1">The sequence shown here is derived from an EMBL/GenBank/DDBJ whole genome shotgun (WGS) entry which is preliminary data.</text>
</comment>
<gene>
    <name evidence="1" type="ORF">T11_14816</name>
</gene>
<name>A0A0V1GMT5_9BILA</name>
<accession>A0A0V1GMT5</accession>
<reference evidence="1 2" key="1">
    <citation type="submission" date="2015-01" db="EMBL/GenBank/DDBJ databases">
        <title>Evolution of Trichinella species and genotypes.</title>
        <authorList>
            <person name="Korhonen P.K."/>
            <person name="Edoardo P."/>
            <person name="Giuseppe L.R."/>
            <person name="Gasser R.B."/>
        </authorList>
    </citation>
    <scope>NUCLEOTIDE SEQUENCE [LARGE SCALE GENOMIC DNA]</scope>
    <source>
        <strain evidence="1">ISS1029</strain>
    </source>
</reference>
<keyword evidence="2" id="KW-1185">Reference proteome</keyword>
<organism evidence="1 2">
    <name type="scientific">Trichinella zimbabwensis</name>
    <dbReference type="NCBI Taxonomy" id="268475"/>
    <lineage>
        <taxon>Eukaryota</taxon>
        <taxon>Metazoa</taxon>
        <taxon>Ecdysozoa</taxon>
        <taxon>Nematoda</taxon>
        <taxon>Enoplea</taxon>
        <taxon>Dorylaimia</taxon>
        <taxon>Trichinellida</taxon>
        <taxon>Trichinellidae</taxon>
        <taxon>Trichinella</taxon>
    </lineage>
</organism>
<evidence type="ECO:0000313" key="2">
    <source>
        <dbReference type="Proteomes" id="UP000055024"/>
    </source>
</evidence>
<dbReference type="Proteomes" id="UP000055024">
    <property type="component" value="Unassembled WGS sequence"/>
</dbReference>